<protein>
    <recommendedName>
        <fullName evidence="3">Dehydrogenase</fullName>
    </recommendedName>
</protein>
<evidence type="ECO:0008006" key="3">
    <source>
        <dbReference type="Google" id="ProtNLM"/>
    </source>
</evidence>
<accession>A0AAW8PAM2</accession>
<evidence type="ECO:0000313" key="2">
    <source>
        <dbReference type="Proteomes" id="UP001269402"/>
    </source>
</evidence>
<evidence type="ECO:0000313" key="1">
    <source>
        <dbReference type="EMBL" id="MDR9764097.1"/>
    </source>
</evidence>
<comment type="caution">
    <text evidence="1">The sequence shown here is derived from an EMBL/GenBank/DDBJ whole genome shotgun (WGS) entry which is preliminary data.</text>
</comment>
<sequence length="71" mass="7707">MLAPKQHAASEQLDAVDAALAWHDGDALATIETLLQDCGHLRSQLAVANSFLSRGITRGWVPKPERDAKSR</sequence>
<keyword evidence="2" id="KW-1185">Reference proteome</keyword>
<name>A0AAW8PAM2_9HYPH</name>
<organism evidence="1 2">
    <name type="scientific">Rhizobium redzepovicii</name>
    <dbReference type="NCBI Taxonomy" id="2867518"/>
    <lineage>
        <taxon>Bacteria</taxon>
        <taxon>Pseudomonadati</taxon>
        <taxon>Pseudomonadota</taxon>
        <taxon>Alphaproteobacteria</taxon>
        <taxon>Hyphomicrobiales</taxon>
        <taxon>Rhizobiaceae</taxon>
        <taxon>Rhizobium/Agrobacterium group</taxon>
        <taxon>Rhizobium</taxon>
    </lineage>
</organism>
<dbReference type="EMBL" id="JAVLSH010000025">
    <property type="protein sequence ID" value="MDR9764097.1"/>
    <property type="molecule type" value="Genomic_DNA"/>
</dbReference>
<dbReference type="Proteomes" id="UP001269402">
    <property type="component" value="Unassembled WGS sequence"/>
</dbReference>
<gene>
    <name evidence="1" type="ORF">RJJ37_31500</name>
</gene>
<dbReference type="AlphaFoldDB" id="A0AAW8PAM2"/>
<reference evidence="2" key="1">
    <citation type="submission" date="2023-07" db="EMBL/GenBank/DDBJ databases">
        <title>Genomic characterization of faba bean (Vicia faba) microsymbionts in Mexican soils.</title>
        <authorList>
            <person name="Rivera Orduna F.N."/>
            <person name="Guevara-Luna J."/>
            <person name="Yan J."/>
            <person name="Arroyo-Herrera I."/>
            <person name="Li Y."/>
            <person name="Vasquez-Murrieta M.S."/>
            <person name="Wang E.T."/>
        </authorList>
    </citation>
    <scope>NUCLEOTIDE SEQUENCE [LARGE SCALE GENOMIC DNA]</scope>
    <source>
        <strain evidence="2">CH6</strain>
    </source>
</reference>
<proteinExistence type="predicted"/>
<dbReference type="RefSeq" id="WP_310808808.1">
    <property type="nucleotide sequence ID" value="NZ_JAVLSH010000025.1"/>
</dbReference>